<protein>
    <submittedName>
        <fullName evidence="1">Intraflagellar transport protein</fullName>
    </submittedName>
</protein>
<proteinExistence type="predicted"/>
<reference evidence="1 2" key="1">
    <citation type="submission" date="2024-07" db="EMBL/GenBank/DDBJ databases">
        <title>Enhanced genomic and transcriptomic resources for Trichinella pseudospiralis and T. spiralis underpin the discovery of pronounced molecular differences between stages and species.</title>
        <authorList>
            <person name="Pasi K.K."/>
            <person name="La Rosa G."/>
            <person name="Gomez-Morales M.A."/>
            <person name="Tosini F."/>
            <person name="Sumanam S."/>
            <person name="Young N.D."/>
            <person name="Chang B.C."/>
            <person name="Robin G.B."/>
        </authorList>
    </citation>
    <scope>NUCLEOTIDE SEQUENCE [LARGE SCALE GENOMIC DNA]</scope>
    <source>
        <strain evidence="1">ISS534</strain>
    </source>
</reference>
<sequence length="134" mass="15247">MMMPNRALFVNSPTSAAVQYFNIKLKVPLSIHSFINRGFSSDLGGKFCFNLQLKIAALCALIEEGPISTYQQTRFIIKKEKQKRINDRKCEVMQLPEGCDAMNQRKVVGHGRISAFSKSILQMSFFERGKGRRI</sequence>
<dbReference type="EMBL" id="JBEUSY010000152">
    <property type="protein sequence ID" value="KAL1243978.1"/>
    <property type="molecule type" value="Genomic_DNA"/>
</dbReference>
<accession>A0ABR3KX90</accession>
<comment type="caution">
    <text evidence="1">The sequence shown here is derived from an EMBL/GenBank/DDBJ whole genome shotgun (WGS) entry which is preliminary data.</text>
</comment>
<organism evidence="1 2">
    <name type="scientific">Trichinella spiralis</name>
    <name type="common">Trichina worm</name>
    <dbReference type="NCBI Taxonomy" id="6334"/>
    <lineage>
        <taxon>Eukaryota</taxon>
        <taxon>Metazoa</taxon>
        <taxon>Ecdysozoa</taxon>
        <taxon>Nematoda</taxon>
        <taxon>Enoplea</taxon>
        <taxon>Dorylaimia</taxon>
        <taxon>Trichinellida</taxon>
        <taxon>Trichinellidae</taxon>
        <taxon>Trichinella</taxon>
    </lineage>
</organism>
<evidence type="ECO:0000313" key="1">
    <source>
        <dbReference type="EMBL" id="KAL1243978.1"/>
    </source>
</evidence>
<evidence type="ECO:0000313" key="2">
    <source>
        <dbReference type="Proteomes" id="UP001558632"/>
    </source>
</evidence>
<keyword evidence="2" id="KW-1185">Reference proteome</keyword>
<gene>
    <name evidence="1" type="ORF">TSPI_10065</name>
</gene>
<dbReference type="Proteomes" id="UP001558632">
    <property type="component" value="Unassembled WGS sequence"/>
</dbReference>
<name>A0ABR3KX90_TRISP</name>